<dbReference type="KEGG" id="bsol:FSW04_13840"/>
<dbReference type="RefSeq" id="WP_146920197.1">
    <property type="nucleotide sequence ID" value="NZ_CP042430.1"/>
</dbReference>
<gene>
    <name evidence="1" type="ORF">FSW04_13840</name>
</gene>
<evidence type="ECO:0000313" key="2">
    <source>
        <dbReference type="Proteomes" id="UP000321805"/>
    </source>
</evidence>
<evidence type="ECO:0000313" key="1">
    <source>
        <dbReference type="EMBL" id="QEC48540.1"/>
    </source>
</evidence>
<proteinExistence type="predicted"/>
<dbReference type="Proteomes" id="UP000321805">
    <property type="component" value="Chromosome"/>
</dbReference>
<reference evidence="1 2" key="1">
    <citation type="journal article" date="2018" name="J. Microbiol.">
        <title>Baekduia soli gen. nov., sp. nov., a novel bacterium isolated from the soil of Baekdu Mountain and proposal of a novel family name, Baekduiaceae fam. nov.</title>
        <authorList>
            <person name="An D.S."/>
            <person name="Siddiqi M.Z."/>
            <person name="Kim K.H."/>
            <person name="Yu H.S."/>
            <person name="Im W.T."/>
        </authorList>
    </citation>
    <scope>NUCLEOTIDE SEQUENCE [LARGE SCALE GENOMIC DNA]</scope>
    <source>
        <strain evidence="1 2">BR7-21</strain>
    </source>
</reference>
<accession>A0A5B8U6B1</accession>
<keyword evidence="2" id="KW-1185">Reference proteome</keyword>
<organism evidence="1 2">
    <name type="scientific">Baekduia soli</name>
    <dbReference type="NCBI Taxonomy" id="496014"/>
    <lineage>
        <taxon>Bacteria</taxon>
        <taxon>Bacillati</taxon>
        <taxon>Actinomycetota</taxon>
        <taxon>Thermoleophilia</taxon>
        <taxon>Solirubrobacterales</taxon>
        <taxon>Baekduiaceae</taxon>
        <taxon>Baekduia</taxon>
    </lineage>
</organism>
<sequence length="323" mass="36540">MADPAPDDEQLLKHAELAGFNVTPRRLAGFRRAQAMPSTPTSQCPERLVGLCHFLARTGEFRRRPDLPERRRLADAPVWLWYQGYPVPYLEVRDRAQHYLEHVDRGLRELREAERRLHPDHEPYEYATAAAEAYADAVMPTPMMRGIIPAFIDNYVRQADGEEPHVPASRHELARQAAVDLFVRFQGVGHVPNEKAAEFVLAPLVIAKVQAEVPDVEAVLAAMSLSGMNKALWHRSEHEWWMVRHLVHAGLGITHQLATQPGDRGVHQLARLSTPGIDTQGLLLMISWVASALPYIVGYLNDNPLEIPDERFRSSPLPRNKLR</sequence>
<protein>
    <submittedName>
        <fullName evidence="1">Uncharacterized protein</fullName>
    </submittedName>
</protein>
<dbReference type="EMBL" id="CP042430">
    <property type="protein sequence ID" value="QEC48540.1"/>
    <property type="molecule type" value="Genomic_DNA"/>
</dbReference>
<dbReference type="AlphaFoldDB" id="A0A5B8U6B1"/>
<name>A0A5B8U6B1_9ACTN</name>